<keyword evidence="3 7" id="KW-0808">Transferase</keyword>
<dbReference type="CDD" id="cd00751">
    <property type="entry name" value="thiolase"/>
    <property type="match status" value="1"/>
</dbReference>
<dbReference type="InterPro" id="IPR020613">
    <property type="entry name" value="Thiolase_CS"/>
</dbReference>
<dbReference type="RefSeq" id="WP_286135489.1">
    <property type="nucleotide sequence ID" value="NZ_BRPL01000002.1"/>
</dbReference>
<evidence type="ECO:0000259" key="8">
    <source>
        <dbReference type="Pfam" id="PF00108"/>
    </source>
</evidence>
<sequence length="392" mass="42347">MKKVAIVSTVRTPIGKIGGELSRLSSVQLGTIVTKSAIKKAQLSPNQIDQVIFGNVLQAGSGQNVARQIQLHSGISNLKTAYTVNQVCGSGMKAIRSGQAAIVMGDAKIVVAGGTESMSNAPFLNQSMRFGHKYGNINMIDSIQNDALDDAFYHLPMGATAENVAKKFNISRKDQDQFAYQSHRKAVKAQLSHKFDDEIVPVKIKDKQNQEKIIARDEGPRKDTSMTKLAKLRTVFQKGGTVTAGNASSLNDGASALVMMDYDLAKKMNLKPLAIIENYVETGIDPRIMGYAPYRAIKQLLKTSEQKQSDIDLFEINEAFAAPSVAIQKNLHLPSEKVNINGGAIALGHPLGDSGARIVTSLIYNLKHEHKRNGIASMCIGGGMGMALQIKV</sequence>
<comment type="caution">
    <text evidence="10">The sequence shown here is derived from an EMBL/GenBank/DDBJ whole genome shotgun (WGS) entry which is preliminary data.</text>
</comment>
<dbReference type="PROSITE" id="PS00099">
    <property type="entry name" value="THIOLASE_3"/>
    <property type="match status" value="1"/>
</dbReference>
<dbReference type="InterPro" id="IPR020617">
    <property type="entry name" value="Thiolase_C"/>
</dbReference>
<reference evidence="10" key="1">
    <citation type="submission" date="2022-07" db="EMBL/GenBank/DDBJ databases">
        <authorList>
            <person name="Kouya T."/>
            <person name="Ishiyama Y."/>
        </authorList>
    </citation>
    <scope>NUCLEOTIDE SEQUENCE</scope>
    <source>
        <strain evidence="10">WR16-4</strain>
    </source>
</reference>
<dbReference type="GO" id="GO:0003985">
    <property type="term" value="F:acetyl-CoA C-acetyltransferase activity"/>
    <property type="evidence" value="ECO:0007669"/>
    <property type="project" value="UniProtKB-EC"/>
</dbReference>
<evidence type="ECO:0000256" key="4">
    <source>
        <dbReference type="ARBA" id="ARBA00023315"/>
    </source>
</evidence>
<evidence type="ECO:0000259" key="9">
    <source>
        <dbReference type="Pfam" id="PF02803"/>
    </source>
</evidence>
<dbReference type="InterPro" id="IPR020616">
    <property type="entry name" value="Thiolase_N"/>
</dbReference>
<evidence type="ECO:0000256" key="3">
    <source>
        <dbReference type="ARBA" id="ARBA00022679"/>
    </source>
</evidence>
<gene>
    <name evidence="10" type="primary">atoB</name>
    <name evidence="10" type="ORF">WR164_00070</name>
</gene>
<dbReference type="PIRSF" id="PIRSF000429">
    <property type="entry name" value="Ac-CoA_Ac_transf"/>
    <property type="match status" value="1"/>
</dbReference>
<dbReference type="PANTHER" id="PTHR18919:SF107">
    <property type="entry name" value="ACETYL-COA ACETYLTRANSFERASE, CYTOSOLIC"/>
    <property type="match status" value="1"/>
</dbReference>
<keyword evidence="11" id="KW-1185">Reference proteome</keyword>
<dbReference type="PROSITE" id="PS00737">
    <property type="entry name" value="THIOLASE_2"/>
    <property type="match status" value="1"/>
</dbReference>
<evidence type="ECO:0000256" key="2">
    <source>
        <dbReference type="ARBA" id="ARBA00012705"/>
    </source>
</evidence>
<feature type="active site" description="Proton acceptor" evidence="6">
    <location>
        <position position="349"/>
    </location>
</feature>
<dbReference type="Pfam" id="PF00108">
    <property type="entry name" value="Thiolase_N"/>
    <property type="match status" value="1"/>
</dbReference>
<dbReference type="Gene3D" id="3.40.47.10">
    <property type="match status" value="2"/>
</dbReference>
<dbReference type="SUPFAM" id="SSF53901">
    <property type="entry name" value="Thiolase-like"/>
    <property type="match status" value="2"/>
</dbReference>
<evidence type="ECO:0000256" key="7">
    <source>
        <dbReference type="RuleBase" id="RU003557"/>
    </source>
</evidence>
<evidence type="ECO:0000256" key="5">
    <source>
        <dbReference type="ARBA" id="ARBA00030755"/>
    </source>
</evidence>
<dbReference type="PANTHER" id="PTHR18919">
    <property type="entry name" value="ACETYL-COA C-ACYLTRANSFERASE"/>
    <property type="match status" value="1"/>
</dbReference>
<evidence type="ECO:0000313" key="11">
    <source>
        <dbReference type="Proteomes" id="UP001144204"/>
    </source>
</evidence>
<dbReference type="EC" id="2.3.1.9" evidence="2"/>
<dbReference type="PROSITE" id="PS00098">
    <property type="entry name" value="THIOLASE_1"/>
    <property type="match status" value="1"/>
</dbReference>
<feature type="domain" description="Thiolase C-terminal" evidence="9">
    <location>
        <begin position="270"/>
        <end position="391"/>
    </location>
</feature>
<dbReference type="NCBIfam" id="TIGR01930">
    <property type="entry name" value="AcCoA-C-Actrans"/>
    <property type="match status" value="1"/>
</dbReference>
<dbReference type="InterPro" id="IPR016039">
    <property type="entry name" value="Thiolase-like"/>
</dbReference>
<proteinExistence type="inferred from homology"/>
<comment type="similarity">
    <text evidence="1 7">Belongs to the thiolase-like superfamily. Thiolase family.</text>
</comment>
<evidence type="ECO:0000313" key="10">
    <source>
        <dbReference type="EMBL" id="GLB46028.1"/>
    </source>
</evidence>
<evidence type="ECO:0000256" key="1">
    <source>
        <dbReference type="ARBA" id="ARBA00010982"/>
    </source>
</evidence>
<dbReference type="InterPro" id="IPR020610">
    <property type="entry name" value="Thiolase_AS"/>
</dbReference>
<dbReference type="FunFam" id="3.40.47.10:FF:000010">
    <property type="entry name" value="Acetyl-CoA acetyltransferase (Thiolase)"/>
    <property type="match status" value="1"/>
</dbReference>
<feature type="domain" description="Thiolase N-terminal" evidence="8">
    <location>
        <begin position="4"/>
        <end position="261"/>
    </location>
</feature>
<dbReference type="EMBL" id="BRPL01000002">
    <property type="protein sequence ID" value="GLB46028.1"/>
    <property type="molecule type" value="Genomic_DNA"/>
</dbReference>
<feature type="active site" description="Proton acceptor" evidence="6">
    <location>
        <position position="379"/>
    </location>
</feature>
<dbReference type="AlphaFoldDB" id="A0A9W6ES45"/>
<reference evidence="10" key="2">
    <citation type="journal article" date="2023" name="PLoS ONE">
        <title>Philodulcilactobacillus myokoensis gen. nov., sp. nov., a fructophilic, acidophilic, and agar-phobic lactic acid bacterium isolated from fermented vegetable extracts.</title>
        <authorList>
            <person name="Kouya T."/>
            <person name="Ishiyama Y."/>
            <person name="Ohashi S."/>
            <person name="Kumakubo R."/>
            <person name="Yamazaki T."/>
            <person name="Otaki T."/>
        </authorList>
    </citation>
    <scope>NUCLEOTIDE SEQUENCE</scope>
    <source>
        <strain evidence="10">WR16-4</strain>
    </source>
</reference>
<feature type="active site" description="Acyl-thioester intermediate" evidence="6">
    <location>
        <position position="88"/>
    </location>
</feature>
<organism evidence="10 11">
    <name type="scientific">Philodulcilactobacillus myokoensis</name>
    <dbReference type="NCBI Taxonomy" id="2929573"/>
    <lineage>
        <taxon>Bacteria</taxon>
        <taxon>Bacillati</taxon>
        <taxon>Bacillota</taxon>
        <taxon>Bacilli</taxon>
        <taxon>Lactobacillales</taxon>
        <taxon>Lactobacillaceae</taxon>
        <taxon>Philodulcilactobacillus</taxon>
    </lineage>
</organism>
<keyword evidence="4 7" id="KW-0012">Acyltransferase</keyword>
<dbReference type="Proteomes" id="UP001144204">
    <property type="component" value="Unassembled WGS sequence"/>
</dbReference>
<protein>
    <recommendedName>
        <fullName evidence="2">acetyl-CoA C-acetyltransferase</fullName>
        <ecNumber evidence="2">2.3.1.9</ecNumber>
    </recommendedName>
    <alternativeName>
        <fullName evidence="5">Acetoacetyl-CoA thiolase</fullName>
    </alternativeName>
</protein>
<evidence type="ECO:0000256" key="6">
    <source>
        <dbReference type="PIRSR" id="PIRSR000429-1"/>
    </source>
</evidence>
<name>A0A9W6ES45_9LACO</name>
<dbReference type="InterPro" id="IPR002155">
    <property type="entry name" value="Thiolase"/>
</dbReference>
<dbReference type="Pfam" id="PF02803">
    <property type="entry name" value="Thiolase_C"/>
    <property type="match status" value="1"/>
</dbReference>
<accession>A0A9W6ES45</accession>
<dbReference type="InterPro" id="IPR020615">
    <property type="entry name" value="Thiolase_acyl_enz_int_AS"/>
</dbReference>